<gene>
    <name evidence="1" type="ORF">A2797_02545</name>
</gene>
<comment type="caution">
    <text evidence="1">The sequence shown here is derived from an EMBL/GenBank/DDBJ whole genome shotgun (WGS) entry which is preliminary data.</text>
</comment>
<dbReference type="STRING" id="1802619.A2797_02545"/>
<evidence type="ECO:0000313" key="2">
    <source>
        <dbReference type="Proteomes" id="UP000179005"/>
    </source>
</evidence>
<organism evidence="1 2">
    <name type="scientific">candidate division WWE3 bacterium RIFCSPHIGHO2_01_FULL_48_15</name>
    <dbReference type="NCBI Taxonomy" id="1802619"/>
    <lineage>
        <taxon>Bacteria</taxon>
        <taxon>Katanobacteria</taxon>
    </lineage>
</organism>
<sequence length="120" mass="13395">MIPEVADLRTGTPLTVWVFWEDGKESSHVLERADHSVGVPVYHTVCGLTFRWGQDETGPFLLWHGWYIFKLSSDCEACIARLERSRGAELGPLPKGVTRYIGGKFVEVTGKSTKDESNIA</sequence>
<name>A0A1F4VA62_UNCKA</name>
<dbReference type="AlphaFoldDB" id="A0A1F4VA62"/>
<accession>A0A1F4VA62</accession>
<evidence type="ECO:0000313" key="1">
    <source>
        <dbReference type="EMBL" id="OGC54095.1"/>
    </source>
</evidence>
<dbReference type="EMBL" id="MEVC01000024">
    <property type="protein sequence ID" value="OGC54095.1"/>
    <property type="molecule type" value="Genomic_DNA"/>
</dbReference>
<reference evidence="1 2" key="1">
    <citation type="journal article" date="2016" name="Nat. Commun.">
        <title>Thousands of microbial genomes shed light on interconnected biogeochemical processes in an aquifer system.</title>
        <authorList>
            <person name="Anantharaman K."/>
            <person name="Brown C.T."/>
            <person name="Hug L.A."/>
            <person name="Sharon I."/>
            <person name="Castelle C.J."/>
            <person name="Probst A.J."/>
            <person name="Thomas B.C."/>
            <person name="Singh A."/>
            <person name="Wilkins M.J."/>
            <person name="Karaoz U."/>
            <person name="Brodie E.L."/>
            <person name="Williams K.H."/>
            <person name="Hubbard S.S."/>
            <person name="Banfield J.F."/>
        </authorList>
    </citation>
    <scope>NUCLEOTIDE SEQUENCE [LARGE SCALE GENOMIC DNA]</scope>
</reference>
<protein>
    <submittedName>
        <fullName evidence="1">Uncharacterized protein</fullName>
    </submittedName>
</protein>
<dbReference type="Proteomes" id="UP000179005">
    <property type="component" value="Unassembled WGS sequence"/>
</dbReference>
<proteinExistence type="predicted"/>